<feature type="compositionally biased region" description="Basic and acidic residues" evidence="1">
    <location>
        <begin position="161"/>
        <end position="170"/>
    </location>
</feature>
<accession>A0A426XXK2</accession>
<comment type="caution">
    <text evidence="2">The sequence shown here is derived from an EMBL/GenBank/DDBJ whole genome shotgun (WGS) entry which is preliminary data.</text>
</comment>
<feature type="region of interest" description="Disordered" evidence="1">
    <location>
        <begin position="1"/>
        <end position="77"/>
    </location>
</feature>
<reference evidence="2 3" key="1">
    <citation type="journal article" date="2014" name="Agronomy (Basel)">
        <title>A Draft Genome Sequence for Ensete ventricosum, the Drought-Tolerant Tree Against Hunger.</title>
        <authorList>
            <person name="Harrison J."/>
            <person name="Moore K.A."/>
            <person name="Paszkiewicz K."/>
            <person name="Jones T."/>
            <person name="Grant M."/>
            <person name="Ambacheew D."/>
            <person name="Muzemil S."/>
            <person name="Studholme D.J."/>
        </authorList>
    </citation>
    <scope>NUCLEOTIDE SEQUENCE [LARGE SCALE GENOMIC DNA]</scope>
</reference>
<organism evidence="2 3">
    <name type="scientific">Ensete ventricosum</name>
    <name type="common">Abyssinian banana</name>
    <name type="synonym">Musa ensete</name>
    <dbReference type="NCBI Taxonomy" id="4639"/>
    <lineage>
        <taxon>Eukaryota</taxon>
        <taxon>Viridiplantae</taxon>
        <taxon>Streptophyta</taxon>
        <taxon>Embryophyta</taxon>
        <taxon>Tracheophyta</taxon>
        <taxon>Spermatophyta</taxon>
        <taxon>Magnoliopsida</taxon>
        <taxon>Liliopsida</taxon>
        <taxon>Zingiberales</taxon>
        <taxon>Musaceae</taxon>
        <taxon>Ensete</taxon>
    </lineage>
</organism>
<feature type="compositionally biased region" description="Basic residues" evidence="1">
    <location>
        <begin position="125"/>
        <end position="135"/>
    </location>
</feature>
<feature type="compositionally biased region" description="Polar residues" evidence="1">
    <location>
        <begin position="1"/>
        <end position="10"/>
    </location>
</feature>
<dbReference type="EMBL" id="AMZH03016607">
    <property type="protein sequence ID" value="RRT44225.1"/>
    <property type="molecule type" value="Genomic_DNA"/>
</dbReference>
<evidence type="ECO:0000313" key="2">
    <source>
        <dbReference type="EMBL" id="RRT44225.1"/>
    </source>
</evidence>
<sequence>MSLALLQSYSSDEEEVGARASPSSRSLSNDEARGGEDAEEEDWDDDEEEALKDRSRRVKGKRSLADASGPPANSFLPSALDAFHEVPFVVGTRTARYRVVLSKIDRRQPIEGKIDRRRSIEREKGKKKKKSKRRKEKEEKKKEYLAPARRHRPRVASARWFCDEHPSETE</sequence>
<name>A0A426XXK2_ENSVE</name>
<feature type="region of interest" description="Disordered" evidence="1">
    <location>
        <begin position="108"/>
        <end position="170"/>
    </location>
</feature>
<proteinExistence type="predicted"/>
<gene>
    <name evidence="2" type="ORF">B296_00047596</name>
</gene>
<feature type="compositionally biased region" description="Acidic residues" evidence="1">
    <location>
        <begin position="37"/>
        <end position="50"/>
    </location>
</feature>
<dbReference type="Proteomes" id="UP000287651">
    <property type="component" value="Unassembled WGS sequence"/>
</dbReference>
<evidence type="ECO:0000256" key="1">
    <source>
        <dbReference type="SAM" id="MobiDB-lite"/>
    </source>
</evidence>
<dbReference type="AlphaFoldDB" id="A0A426XXK2"/>
<evidence type="ECO:0000313" key="3">
    <source>
        <dbReference type="Proteomes" id="UP000287651"/>
    </source>
</evidence>
<protein>
    <submittedName>
        <fullName evidence="2">Uncharacterized protein</fullName>
    </submittedName>
</protein>
<feature type="compositionally biased region" description="Basic and acidic residues" evidence="1">
    <location>
        <begin position="108"/>
        <end position="124"/>
    </location>
</feature>